<accession>A0A645GW39</accession>
<organism evidence="2">
    <name type="scientific">bioreactor metagenome</name>
    <dbReference type="NCBI Taxonomy" id="1076179"/>
    <lineage>
        <taxon>unclassified sequences</taxon>
        <taxon>metagenomes</taxon>
        <taxon>ecological metagenomes</taxon>
    </lineage>
</organism>
<dbReference type="InterPro" id="IPR001478">
    <property type="entry name" value="PDZ"/>
</dbReference>
<dbReference type="SMART" id="SM00228">
    <property type="entry name" value="PDZ"/>
    <property type="match status" value="1"/>
</dbReference>
<evidence type="ECO:0000313" key="2">
    <source>
        <dbReference type="EMBL" id="MPN31015.1"/>
    </source>
</evidence>
<feature type="domain" description="PDZ" evidence="1">
    <location>
        <begin position="17"/>
        <end position="97"/>
    </location>
</feature>
<comment type="caution">
    <text evidence="2">The sequence shown here is derived from an EMBL/GenBank/DDBJ whole genome shotgun (WGS) entry which is preliminary data.</text>
</comment>
<reference evidence="2" key="1">
    <citation type="submission" date="2019-08" db="EMBL/GenBank/DDBJ databases">
        <authorList>
            <person name="Kucharzyk K."/>
            <person name="Murdoch R.W."/>
            <person name="Higgins S."/>
            <person name="Loffler F."/>
        </authorList>
    </citation>
    <scope>NUCLEOTIDE SEQUENCE</scope>
</reference>
<dbReference type="SUPFAM" id="SSF50156">
    <property type="entry name" value="PDZ domain-like"/>
    <property type="match status" value="1"/>
</dbReference>
<evidence type="ECO:0000259" key="1">
    <source>
        <dbReference type="SMART" id="SM00228"/>
    </source>
</evidence>
<dbReference type="Pfam" id="PF00595">
    <property type="entry name" value="PDZ"/>
    <property type="match status" value="1"/>
</dbReference>
<sequence length="115" mass="12715">MELAPECYYNAKRLNVKDLGITVCNMTSEVRNYMRMAPEDPAVLVASVKPGSKASVAGIKPYEMIVKVGDTAVHNIDEFKAATTGKTELRLEVKRLAVSRIVNVKLDAPLTYEEK</sequence>
<dbReference type="Gene3D" id="2.30.42.10">
    <property type="match status" value="1"/>
</dbReference>
<protein>
    <recommendedName>
        <fullName evidence="1">PDZ domain-containing protein</fullName>
    </recommendedName>
</protein>
<name>A0A645GW39_9ZZZZ</name>
<dbReference type="EMBL" id="VSSQ01082365">
    <property type="protein sequence ID" value="MPN31015.1"/>
    <property type="molecule type" value="Genomic_DNA"/>
</dbReference>
<gene>
    <name evidence="2" type="ORF">SDC9_178486</name>
</gene>
<dbReference type="AlphaFoldDB" id="A0A645GW39"/>
<dbReference type="InterPro" id="IPR036034">
    <property type="entry name" value="PDZ_sf"/>
</dbReference>
<proteinExistence type="predicted"/>